<dbReference type="GO" id="GO:0005737">
    <property type="term" value="C:cytoplasm"/>
    <property type="evidence" value="ECO:0007669"/>
    <property type="project" value="InterPro"/>
</dbReference>
<dbReference type="EMBL" id="JACETL010000025">
    <property type="protein sequence ID" value="MBA4692637.1"/>
    <property type="molecule type" value="Genomic_DNA"/>
</dbReference>
<comment type="caution">
    <text evidence="4">The sequence shown here is derived from an EMBL/GenBank/DDBJ whole genome shotgun (WGS) entry which is preliminary data.</text>
</comment>
<dbReference type="Pfam" id="PF02580">
    <property type="entry name" value="Tyr_Deacylase"/>
    <property type="match status" value="1"/>
</dbReference>
<evidence type="ECO:0000313" key="5">
    <source>
        <dbReference type="Proteomes" id="UP000551848"/>
    </source>
</evidence>
<dbReference type="NCBIfam" id="TIGR00256">
    <property type="entry name" value="D-aminoacyl-tRNA deacylase"/>
    <property type="match status" value="1"/>
</dbReference>
<comment type="similarity">
    <text evidence="1">Belongs to the DTD family.</text>
</comment>
<evidence type="ECO:0000313" key="4">
    <source>
        <dbReference type="EMBL" id="MBA4692637.1"/>
    </source>
</evidence>
<keyword evidence="2 4" id="KW-0378">Hydrolase</keyword>
<dbReference type="Gene3D" id="3.50.80.10">
    <property type="entry name" value="D-tyrosyl-tRNA(Tyr) deacylase"/>
    <property type="match status" value="1"/>
</dbReference>
<dbReference type="InterPro" id="IPR023509">
    <property type="entry name" value="DTD-like_sf"/>
</dbReference>
<sequence>MKVIAQRVSSAKVSINKETHASINKGILAYVCFEKGDKDEVIDKFIHKIGSFSIFRGENDEMSLNLKNVEGELLIISQFTLAAVTEKGNKPSFHRALDSKKANSLYNLLLKRLSDSAIRFQSGVFGADMDIQSINEGPVTFLFEI</sequence>
<dbReference type="GO" id="GO:0051500">
    <property type="term" value="F:D-tyrosyl-tRNA(Tyr) deacylase activity"/>
    <property type="evidence" value="ECO:0007669"/>
    <property type="project" value="TreeGrafter"/>
</dbReference>
<protein>
    <recommendedName>
        <fullName evidence="3">D-tyrosyl-tRNA(Tyr) deacylase</fullName>
    </recommendedName>
</protein>
<dbReference type="InterPro" id="IPR003732">
    <property type="entry name" value="Daa-tRNA_deacyls_DTD"/>
</dbReference>
<reference evidence="4 5" key="1">
    <citation type="submission" date="2020-06" db="EMBL/GenBank/DDBJ databases">
        <title>Dysbiosis in marine aquaculture revealed through microbiome analysis: reverse ecology for environmental sustainability.</title>
        <authorList>
            <person name="Haro-Moreno J.M."/>
            <person name="Coutinho F.H."/>
            <person name="Zaragoza-Solas A."/>
            <person name="Picazo A."/>
            <person name="Almagro-Moreno S."/>
            <person name="Lopez-Perez M."/>
        </authorList>
    </citation>
    <scope>NUCLEOTIDE SEQUENCE [LARGE SCALE GENOMIC DNA]</scope>
    <source>
        <strain evidence="4">MCMED-G41</strain>
    </source>
</reference>
<dbReference type="FunFam" id="3.50.80.10:FF:000001">
    <property type="entry name" value="D-aminoacyl-tRNA deacylase"/>
    <property type="match status" value="1"/>
</dbReference>
<dbReference type="AlphaFoldDB" id="A0A838Y185"/>
<evidence type="ECO:0000256" key="3">
    <source>
        <dbReference type="ARBA" id="ARBA00033425"/>
    </source>
</evidence>
<organism evidence="4 5">
    <name type="scientific">SAR86 cluster bacterium</name>
    <dbReference type="NCBI Taxonomy" id="2030880"/>
    <lineage>
        <taxon>Bacteria</taxon>
        <taxon>Pseudomonadati</taxon>
        <taxon>Pseudomonadota</taxon>
        <taxon>Gammaproteobacteria</taxon>
        <taxon>SAR86 cluster</taxon>
    </lineage>
</organism>
<name>A0A838Y185_9GAMM</name>
<dbReference type="Proteomes" id="UP000551848">
    <property type="component" value="Unassembled WGS sequence"/>
</dbReference>
<proteinExistence type="inferred from homology"/>
<evidence type="ECO:0000256" key="1">
    <source>
        <dbReference type="ARBA" id="ARBA00009673"/>
    </source>
</evidence>
<dbReference type="PANTHER" id="PTHR10472">
    <property type="entry name" value="D-TYROSYL-TRNA TYR DEACYLASE"/>
    <property type="match status" value="1"/>
</dbReference>
<accession>A0A838Y185</accession>
<dbReference type="SUPFAM" id="SSF69500">
    <property type="entry name" value="DTD-like"/>
    <property type="match status" value="1"/>
</dbReference>
<dbReference type="PANTHER" id="PTHR10472:SF5">
    <property type="entry name" value="D-AMINOACYL-TRNA DEACYLASE 1"/>
    <property type="match status" value="1"/>
</dbReference>
<gene>
    <name evidence="4" type="ORF">H2072_02695</name>
</gene>
<evidence type="ECO:0000256" key="2">
    <source>
        <dbReference type="ARBA" id="ARBA00022801"/>
    </source>
</evidence>